<feature type="transmembrane region" description="Helical" evidence="6">
    <location>
        <begin position="147"/>
        <end position="167"/>
    </location>
</feature>
<accession>A0A543E4C5</accession>
<feature type="transmembrane region" description="Helical" evidence="6">
    <location>
        <begin position="269"/>
        <end position="292"/>
    </location>
</feature>
<dbReference type="EMBL" id="VFPA01000001">
    <property type="protein sequence ID" value="TQM16319.1"/>
    <property type="molecule type" value="Genomic_DNA"/>
</dbReference>
<keyword evidence="4 6" id="KW-0472">Membrane</keyword>
<dbReference type="PANTHER" id="PTHR37422:SF13">
    <property type="entry name" value="LIPOPOLYSACCHARIDE BIOSYNTHESIS PROTEIN PA4999-RELATED"/>
    <property type="match status" value="1"/>
</dbReference>
<organism evidence="8 9">
    <name type="scientific">Pseudonocardia kunmingensis</name>
    <dbReference type="NCBI Taxonomy" id="630975"/>
    <lineage>
        <taxon>Bacteria</taxon>
        <taxon>Bacillati</taxon>
        <taxon>Actinomycetota</taxon>
        <taxon>Actinomycetes</taxon>
        <taxon>Pseudonocardiales</taxon>
        <taxon>Pseudonocardiaceae</taxon>
        <taxon>Pseudonocardia</taxon>
    </lineage>
</organism>
<feature type="transmembrane region" description="Helical" evidence="6">
    <location>
        <begin position="80"/>
        <end position="100"/>
    </location>
</feature>
<name>A0A543E4C5_9PSEU</name>
<keyword evidence="2 6" id="KW-0812">Transmembrane</keyword>
<evidence type="ECO:0000256" key="1">
    <source>
        <dbReference type="ARBA" id="ARBA00004141"/>
    </source>
</evidence>
<comment type="caution">
    <text evidence="8">The sequence shown here is derived from an EMBL/GenBank/DDBJ whole genome shotgun (WGS) entry which is preliminary data.</text>
</comment>
<evidence type="ECO:0000259" key="7">
    <source>
        <dbReference type="Pfam" id="PF04932"/>
    </source>
</evidence>
<feature type="transmembrane region" description="Helical" evidence="6">
    <location>
        <begin position="107"/>
        <end position="127"/>
    </location>
</feature>
<dbReference type="GO" id="GO:0016020">
    <property type="term" value="C:membrane"/>
    <property type="evidence" value="ECO:0007669"/>
    <property type="project" value="UniProtKB-SubCell"/>
</dbReference>
<feature type="transmembrane region" description="Helical" evidence="6">
    <location>
        <begin position="246"/>
        <end position="263"/>
    </location>
</feature>
<reference evidence="8 9" key="1">
    <citation type="submission" date="2019-06" db="EMBL/GenBank/DDBJ databases">
        <title>Sequencing the genomes of 1000 actinobacteria strains.</title>
        <authorList>
            <person name="Klenk H.-P."/>
        </authorList>
    </citation>
    <scope>NUCLEOTIDE SEQUENCE [LARGE SCALE GENOMIC DNA]</scope>
    <source>
        <strain evidence="8 9">DSM 45301</strain>
    </source>
</reference>
<evidence type="ECO:0000256" key="3">
    <source>
        <dbReference type="ARBA" id="ARBA00022989"/>
    </source>
</evidence>
<proteinExistence type="predicted"/>
<evidence type="ECO:0000256" key="6">
    <source>
        <dbReference type="SAM" id="Phobius"/>
    </source>
</evidence>
<evidence type="ECO:0000256" key="2">
    <source>
        <dbReference type="ARBA" id="ARBA00022692"/>
    </source>
</evidence>
<gene>
    <name evidence="8" type="ORF">FB558_3129</name>
</gene>
<feature type="transmembrane region" description="Helical" evidence="6">
    <location>
        <begin position="364"/>
        <end position="382"/>
    </location>
</feature>
<evidence type="ECO:0000256" key="5">
    <source>
        <dbReference type="SAM" id="MobiDB-lite"/>
    </source>
</evidence>
<dbReference type="InterPro" id="IPR007016">
    <property type="entry name" value="O-antigen_ligase-rel_domated"/>
</dbReference>
<keyword evidence="3 6" id="KW-1133">Transmembrane helix</keyword>
<dbReference type="AlphaFoldDB" id="A0A543E4C5"/>
<keyword evidence="9" id="KW-1185">Reference proteome</keyword>
<dbReference type="PANTHER" id="PTHR37422">
    <property type="entry name" value="TEICHURONIC ACID BIOSYNTHESIS PROTEIN TUAE"/>
    <property type="match status" value="1"/>
</dbReference>
<feature type="region of interest" description="Disordered" evidence="5">
    <location>
        <begin position="432"/>
        <end position="477"/>
    </location>
</feature>
<feature type="domain" description="O-antigen ligase-related" evidence="7">
    <location>
        <begin position="248"/>
        <end position="370"/>
    </location>
</feature>
<evidence type="ECO:0000256" key="4">
    <source>
        <dbReference type="ARBA" id="ARBA00023136"/>
    </source>
</evidence>
<feature type="transmembrane region" description="Helical" evidence="6">
    <location>
        <begin position="56"/>
        <end position="74"/>
    </location>
</feature>
<comment type="subcellular location">
    <subcellularLocation>
        <location evidence="1">Membrane</location>
        <topology evidence="1">Multi-pass membrane protein</topology>
    </subcellularLocation>
</comment>
<keyword evidence="8" id="KW-0436">Ligase</keyword>
<protein>
    <submittedName>
        <fullName evidence="8">O-antigen ligase-like membrane protein</fullName>
    </submittedName>
</protein>
<evidence type="ECO:0000313" key="9">
    <source>
        <dbReference type="Proteomes" id="UP000315677"/>
    </source>
</evidence>
<dbReference type="Proteomes" id="UP000315677">
    <property type="component" value="Unassembled WGS sequence"/>
</dbReference>
<feature type="transmembrane region" description="Helical" evidence="6">
    <location>
        <begin position="179"/>
        <end position="209"/>
    </location>
</feature>
<feature type="compositionally biased region" description="Basic and acidic residues" evidence="5">
    <location>
        <begin position="434"/>
        <end position="454"/>
    </location>
</feature>
<dbReference type="GO" id="GO:0016874">
    <property type="term" value="F:ligase activity"/>
    <property type="evidence" value="ECO:0007669"/>
    <property type="project" value="UniProtKB-KW"/>
</dbReference>
<dbReference type="Pfam" id="PF04932">
    <property type="entry name" value="Wzy_C"/>
    <property type="match status" value="1"/>
</dbReference>
<evidence type="ECO:0000313" key="8">
    <source>
        <dbReference type="EMBL" id="TQM16319.1"/>
    </source>
</evidence>
<sequence>MRDRVVVLGLGTAVAYGALTRGAFYGAGTVLLLLGAAAAARATVRGRRPPPGITTACACLGGFGLWALVSGHLAGDVAAAAPTAVLAVAAAAVAVSASGLPERPRRVLVGIVVAVAVVVAVSGWLGVALHLDPLALPSSGIWRAASTLTYANATAALLVVGLVLVAARPRTARPLPDPVTAVLLVGLVATMSRAGLLALLVACGVHVAVTRRADLPLRIAVVLPAAAPALAGLLPSLPAGAPPHPLAALAGAAAGLGVLVLSRRGTATGIVAATAVTTAFVAVALLAATPVADAGRAVRADRISASSAERADLARATAAEFGTAPLTGVGPGQLDLHYVDHAGVPVRARYTHDEFLQTAAETGIVGLAAVLAALLALALAALRGRSRDGAAAAALLAAFAVHSAFDFLWHVPVLPLLVVLVVAVLIPQHPSGRSIREHPTQDHPRGRSRGRAERGTGVVGRRRERGAGPRPAEPARG</sequence>
<dbReference type="InterPro" id="IPR051533">
    <property type="entry name" value="WaaL-like"/>
</dbReference>
<feature type="transmembrane region" description="Helical" evidence="6">
    <location>
        <begin position="407"/>
        <end position="426"/>
    </location>
</feature>